<dbReference type="InterPro" id="IPR000980">
    <property type="entry name" value="SH2"/>
</dbReference>
<keyword evidence="9" id="KW-0460">Magnesium</keyword>
<dbReference type="GO" id="GO:0005524">
    <property type="term" value="F:ATP binding"/>
    <property type="evidence" value="ECO:0007669"/>
    <property type="project" value="UniProtKB-KW"/>
</dbReference>
<dbReference type="EMBL" id="CATQJL010000112">
    <property type="protein sequence ID" value="CAJ0593844.1"/>
    <property type="molecule type" value="Genomic_DNA"/>
</dbReference>
<dbReference type="InterPro" id="IPR020635">
    <property type="entry name" value="Tyr_kinase_cat_dom"/>
</dbReference>
<comment type="similarity">
    <text evidence="11">Belongs to the protein kinase superfamily. Tyr protein kinase family.</text>
</comment>
<dbReference type="PANTHER" id="PTHR24418">
    <property type="entry name" value="TYROSINE-PROTEIN KINASE"/>
    <property type="match status" value="1"/>
</dbReference>
<feature type="binding site" evidence="9">
    <location>
        <position position="448"/>
    </location>
    <ligand>
        <name>Mg(2+)</name>
        <dbReference type="ChEBI" id="CHEBI:18420"/>
    </ligand>
</feature>
<organism evidence="15 16">
    <name type="scientific">Cylicocyclus nassatus</name>
    <name type="common">Nematode worm</name>
    <dbReference type="NCBI Taxonomy" id="53992"/>
    <lineage>
        <taxon>Eukaryota</taxon>
        <taxon>Metazoa</taxon>
        <taxon>Ecdysozoa</taxon>
        <taxon>Nematoda</taxon>
        <taxon>Chromadorea</taxon>
        <taxon>Rhabditida</taxon>
        <taxon>Rhabditina</taxon>
        <taxon>Rhabditomorpha</taxon>
        <taxon>Strongyloidea</taxon>
        <taxon>Strongylidae</taxon>
        <taxon>Cylicocyclus</taxon>
    </lineage>
</organism>
<name>A0AA36GGG5_CYLNA</name>
<proteinExistence type="inferred from homology"/>
<dbReference type="Pfam" id="PF07714">
    <property type="entry name" value="PK_Tyr_Ser-Thr"/>
    <property type="match status" value="1"/>
</dbReference>
<keyword evidence="1 11" id="KW-0808">Transferase</keyword>
<feature type="domain" description="Protein kinase" evidence="14">
    <location>
        <begin position="310"/>
        <end position="581"/>
    </location>
</feature>
<evidence type="ECO:0000256" key="8">
    <source>
        <dbReference type="PIRSR" id="PIRSR000615-2"/>
    </source>
</evidence>
<feature type="domain" description="SH2" evidence="13">
    <location>
        <begin position="199"/>
        <end position="295"/>
    </location>
</feature>
<comment type="caution">
    <text evidence="15">The sequence shown here is derived from an EMBL/GenBank/DDBJ whole genome shotgun (WGS) entry which is preliminary data.</text>
</comment>
<evidence type="ECO:0000256" key="11">
    <source>
        <dbReference type="RuleBase" id="RU362096"/>
    </source>
</evidence>
<protein>
    <recommendedName>
        <fullName evidence="11">Tyrosine-protein kinase</fullName>
        <ecNumber evidence="11">2.7.10.2</ecNumber>
    </recommendedName>
</protein>
<keyword evidence="3 11" id="KW-0418">Kinase</keyword>
<feature type="binding site" evidence="9">
    <location>
        <position position="461"/>
    </location>
    <ligand>
        <name>Mg(2+)</name>
        <dbReference type="ChEBI" id="CHEBI:18420"/>
    </ligand>
</feature>
<dbReference type="EC" id="2.7.10.2" evidence="11"/>
<dbReference type="SUPFAM" id="SSF55550">
    <property type="entry name" value="SH2 domain"/>
    <property type="match status" value="1"/>
</dbReference>
<keyword evidence="16" id="KW-1185">Reference proteome</keyword>
<keyword evidence="10" id="KW-0727">SH2 domain</keyword>
<dbReference type="InterPro" id="IPR008266">
    <property type="entry name" value="Tyr_kinase_AS"/>
</dbReference>
<dbReference type="Proteomes" id="UP001176961">
    <property type="component" value="Unassembled WGS sequence"/>
</dbReference>
<feature type="binding site" evidence="8">
    <location>
        <position position="447"/>
    </location>
    <ligand>
        <name>ATP</name>
        <dbReference type="ChEBI" id="CHEBI:30616"/>
    </ligand>
</feature>
<dbReference type="SMART" id="SM00219">
    <property type="entry name" value="TyrKc"/>
    <property type="match status" value="1"/>
</dbReference>
<dbReference type="InterPro" id="IPR036860">
    <property type="entry name" value="SH2_dom_sf"/>
</dbReference>
<evidence type="ECO:0000256" key="9">
    <source>
        <dbReference type="PIRSR" id="PIRSR000615-3"/>
    </source>
</evidence>
<feature type="active site" description="Proton acceptor" evidence="7">
    <location>
        <position position="443"/>
    </location>
</feature>
<evidence type="ECO:0000256" key="3">
    <source>
        <dbReference type="ARBA" id="ARBA00022777"/>
    </source>
</evidence>
<keyword evidence="2 8" id="KW-0547">Nucleotide-binding</keyword>
<dbReference type="CDD" id="cd10361">
    <property type="entry name" value="SH2_Fps_family"/>
    <property type="match status" value="1"/>
</dbReference>
<dbReference type="Pfam" id="PF00017">
    <property type="entry name" value="SH2"/>
    <property type="match status" value="1"/>
</dbReference>
<dbReference type="PROSITE" id="PS50001">
    <property type="entry name" value="SH2"/>
    <property type="match status" value="1"/>
</dbReference>
<reference evidence="15" key="1">
    <citation type="submission" date="2023-07" db="EMBL/GenBank/DDBJ databases">
        <authorList>
            <consortium name="CYATHOMIX"/>
        </authorList>
    </citation>
    <scope>NUCLEOTIDE SEQUENCE</scope>
    <source>
        <strain evidence="15">N/A</strain>
    </source>
</reference>
<evidence type="ECO:0000259" key="14">
    <source>
        <dbReference type="PROSITE" id="PS50011"/>
    </source>
</evidence>
<gene>
    <name evidence="15" type="ORF">CYNAS_LOCUS5827</name>
</gene>
<dbReference type="InterPro" id="IPR035849">
    <property type="entry name" value="Fes/Fps/Fer_SH2"/>
</dbReference>
<dbReference type="InterPro" id="IPR011009">
    <property type="entry name" value="Kinase-like_dom_sf"/>
</dbReference>
<keyword evidence="4 8" id="KW-0067">ATP-binding</keyword>
<evidence type="ECO:0000256" key="1">
    <source>
        <dbReference type="ARBA" id="ARBA00022679"/>
    </source>
</evidence>
<feature type="compositionally biased region" description="Polar residues" evidence="12">
    <location>
        <begin position="645"/>
        <end position="655"/>
    </location>
</feature>
<dbReference type="SMART" id="SM00252">
    <property type="entry name" value="SH2"/>
    <property type="match status" value="1"/>
</dbReference>
<dbReference type="PRINTS" id="PR00109">
    <property type="entry name" value="TYRKINASE"/>
</dbReference>
<accession>A0AA36GGG5</accession>
<dbReference type="InterPro" id="IPR001245">
    <property type="entry name" value="Ser-Thr/Tyr_kinase_cat_dom"/>
</dbReference>
<dbReference type="GO" id="GO:0004715">
    <property type="term" value="F:non-membrane spanning protein tyrosine kinase activity"/>
    <property type="evidence" value="ECO:0007669"/>
    <property type="project" value="UniProtKB-EC"/>
</dbReference>
<evidence type="ECO:0000313" key="16">
    <source>
        <dbReference type="Proteomes" id="UP001176961"/>
    </source>
</evidence>
<feature type="region of interest" description="Disordered" evidence="12">
    <location>
        <begin position="110"/>
        <end position="159"/>
    </location>
</feature>
<evidence type="ECO:0000259" key="13">
    <source>
        <dbReference type="PROSITE" id="PS50001"/>
    </source>
</evidence>
<feature type="compositionally biased region" description="Low complexity" evidence="12">
    <location>
        <begin position="121"/>
        <end position="131"/>
    </location>
</feature>
<dbReference type="Gene3D" id="1.10.510.10">
    <property type="entry name" value="Transferase(Phosphotransferase) domain 1"/>
    <property type="match status" value="1"/>
</dbReference>
<evidence type="ECO:0000256" key="4">
    <source>
        <dbReference type="ARBA" id="ARBA00022840"/>
    </source>
</evidence>
<dbReference type="Gene3D" id="3.30.505.10">
    <property type="entry name" value="SH2 domain"/>
    <property type="match status" value="1"/>
</dbReference>
<dbReference type="InterPro" id="IPR000719">
    <property type="entry name" value="Prot_kinase_dom"/>
</dbReference>
<dbReference type="PROSITE" id="PS00109">
    <property type="entry name" value="PROTEIN_KINASE_TYR"/>
    <property type="match status" value="1"/>
</dbReference>
<keyword evidence="9" id="KW-0479">Metal-binding</keyword>
<evidence type="ECO:0000256" key="5">
    <source>
        <dbReference type="ARBA" id="ARBA00023137"/>
    </source>
</evidence>
<evidence type="ECO:0000256" key="10">
    <source>
        <dbReference type="PROSITE-ProRule" id="PRU00191"/>
    </source>
</evidence>
<evidence type="ECO:0000256" key="12">
    <source>
        <dbReference type="SAM" id="MobiDB-lite"/>
    </source>
</evidence>
<evidence type="ECO:0000313" key="15">
    <source>
        <dbReference type="EMBL" id="CAJ0593844.1"/>
    </source>
</evidence>
<dbReference type="GO" id="GO:0046872">
    <property type="term" value="F:metal ion binding"/>
    <property type="evidence" value="ECO:0007669"/>
    <property type="project" value="UniProtKB-KW"/>
</dbReference>
<dbReference type="InterPro" id="IPR050198">
    <property type="entry name" value="Non-receptor_tyrosine_kinases"/>
</dbReference>
<comment type="catalytic activity">
    <reaction evidence="6 11">
        <text>L-tyrosyl-[protein] + ATP = O-phospho-L-tyrosyl-[protein] + ADP + H(+)</text>
        <dbReference type="Rhea" id="RHEA:10596"/>
        <dbReference type="Rhea" id="RHEA-COMP:10136"/>
        <dbReference type="Rhea" id="RHEA-COMP:20101"/>
        <dbReference type="ChEBI" id="CHEBI:15378"/>
        <dbReference type="ChEBI" id="CHEBI:30616"/>
        <dbReference type="ChEBI" id="CHEBI:46858"/>
        <dbReference type="ChEBI" id="CHEBI:61978"/>
        <dbReference type="ChEBI" id="CHEBI:456216"/>
        <dbReference type="EC" id="2.7.10.2"/>
    </reaction>
</comment>
<dbReference type="CDD" id="cd00192">
    <property type="entry name" value="PTKc"/>
    <property type="match status" value="1"/>
</dbReference>
<dbReference type="PROSITE" id="PS50011">
    <property type="entry name" value="PROTEIN_KINASE_DOM"/>
    <property type="match status" value="1"/>
</dbReference>
<dbReference type="SUPFAM" id="SSF56112">
    <property type="entry name" value="Protein kinase-like (PK-like)"/>
    <property type="match status" value="1"/>
</dbReference>
<evidence type="ECO:0000256" key="6">
    <source>
        <dbReference type="ARBA" id="ARBA00051245"/>
    </source>
</evidence>
<sequence>MDVERTQSSHKIAKATGQLLSKPKIIILPTIKLLVEKLKPDAKTPKTEKKATVKSTNKTAVEKPSIKTCVPHQVKATPAKEKKKSSKAEAVSQAEKKTNIEIINMLRRRRSRIRKAKSMATTTTTTTEGTTVQDSTEEHSRESTESTIEPIAHSVGSKKDGEEIKLRRCDSVRGICRSRTFAKVAVSKQCEGDLEDQVYYHGFRPRKDVAGLLKEPGDFIVRATDSRHKPEIVISVLSDKGRMFNLTVKNEGDKWQLGVLRKRGRAVPRFSKIAELVDYYSVHRLPGRAKLRRGIPRPSWLIKHENVNFDRTKDLIGTGNFCHVYKGTYMRTAEEKYVVAIKMSHEGHGSEKEFEETKTARDSMLAEAHMMSYYVHTNIVELYGVACDHPPVLIVMEFCPGGNLEQHLLTQKDRIEVGERVVYALEACRGMVFLHKKSCIHRDLAARNCLISSKGQIKISDFGLSKLADELEKMDDAVNEPAPQIPLRWMAPESLRRPMKFSKKSDVWSFAVLLYEIFNQGEKPWKTEPAKKIATMIRRCQMPTFPKQAPEDIAKIATQIWVADPVARPAMKEVCRSLAQVCKKCKPPPPEKFTLNSLEGVERPRKVVGQASMEESGDIDTEADTRSGDESLCTRTSRPVRRQRSNPSRLVSSQR</sequence>
<evidence type="ECO:0000256" key="2">
    <source>
        <dbReference type="ARBA" id="ARBA00022741"/>
    </source>
</evidence>
<dbReference type="AlphaFoldDB" id="A0AA36GGG5"/>
<dbReference type="Gene3D" id="3.30.200.20">
    <property type="entry name" value="Phosphorylase Kinase, domain 1"/>
    <property type="match status" value="1"/>
</dbReference>
<keyword evidence="5 11" id="KW-0829">Tyrosine-protein kinase</keyword>
<feature type="region of interest" description="Disordered" evidence="12">
    <location>
        <begin position="604"/>
        <end position="655"/>
    </location>
</feature>
<evidence type="ECO:0000256" key="7">
    <source>
        <dbReference type="PIRSR" id="PIRSR000615-1"/>
    </source>
</evidence>